<evidence type="ECO:0000313" key="4">
    <source>
        <dbReference type="Proteomes" id="UP001501337"/>
    </source>
</evidence>
<comment type="caution">
    <text evidence="3">The sequence shown here is derived from an EMBL/GenBank/DDBJ whole genome shotgun (WGS) entry which is preliminary data.</text>
</comment>
<protein>
    <recommendedName>
        <fullName evidence="5">Transmembrane anchor protein</fullName>
    </recommendedName>
</protein>
<keyword evidence="2" id="KW-0812">Transmembrane</keyword>
<gene>
    <name evidence="3" type="ORF">GCM10022278_13110</name>
</gene>
<accession>A0ABP7NX48</accession>
<organism evidence="3 4">
    <name type="scientific">Allohahella marinimesophila</name>
    <dbReference type="NCBI Taxonomy" id="1054972"/>
    <lineage>
        <taxon>Bacteria</taxon>
        <taxon>Pseudomonadati</taxon>
        <taxon>Pseudomonadota</taxon>
        <taxon>Gammaproteobacteria</taxon>
        <taxon>Oceanospirillales</taxon>
        <taxon>Hahellaceae</taxon>
        <taxon>Allohahella</taxon>
    </lineage>
</organism>
<feature type="region of interest" description="Disordered" evidence="1">
    <location>
        <begin position="71"/>
        <end position="132"/>
    </location>
</feature>
<evidence type="ECO:0000256" key="1">
    <source>
        <dbReference type="SAM" id="MobiDB-lite"/>
    </source>
</evidence>
<proteinExistence type="predicted"/>
<reference evidence="4" key="1">
    <citation type="journal article" date="2019" name="Int. J. Syst. Evol. Microbiol.">
        <title>The Global Catalogue of Microorganisms (GCM) 10K type strain sequencing project: providing services to taxonomists for standard genome sequencing and annotation.</title>
        <authorList>
            <consortium name="The Broad Institute Genomics Platform"/>
            <consortium name="The Broad Institute Genome Sequencing Center for Infectious Disease"/>
            <person name="Wu L."/>
            <person name="Ma J."/>
        </authorList>
    </citation>
    <scope>NUCLEOTIDE SEQUENCE [LARGE SCALE GENOMIC DNA]</scope>
    <source>
        <strain evidence="4">JCM 17555</strain>
    </source>
</reference>
<dbReference type="RefSeq" id="WP_344804528.1">
    <property type="nucleotide sequence ID" value="NZ_BAABBO010000007.1"/>
</dbReference>
<keyword evidence="4" id="KW-1185">Reference proteome</keyword>
<keyword evidence="2" id="KW-0472">Membrane</keyword>
<evidence type="ECO:0000256" key="2">
    <source>
        <dbReference type="SAM" id="Phobius"/>
    </source>
</evidence>
<sequence>MYNTEIPAKNELPSSAKLIRSTIIAAIVAAVLLVTVVMPAEYGLDPTGAGRVLGLKEMGEIKEQLAHEAEADEAALATSMSSSSEETVTEPTAAPAAEIAAAPAETAPDSSEPAAAAGPEAEAEAPAPVAEAKWEDEVRFVLTPGEGTEYKLTMEKDAVARYSWETEGGPLNFDTHGDGSGQSISYEKGRGVSADEGELTASFTGNHGWFFRNRNDNDVTVVLRTDGDYGELKKAM</sequence>
<evidence type="ECO:0008006" key="5">
    <source>
        <dbReference type="Google" id="ProtNLM"/>
    </source>
</evidence>
<feature type="transmembrane region" description="Helical" evidence="2">
    <location>
        <begin position="21"/>
        <end position="40"/>
    </location>
</feature>
<feature type="compositionally biased region" description="Low complexity" evidence="1">
    <location>
        <begin position="74"/>
        <end position="131"/>
    </location>
</feature>
<dbReference type="Proteomes" id="UP001501337">
    <property type="component" value="Unassembled WGS sequence"/>
</dbReference>
<name>A0ABP7NX48_9GAMM</name>
<keyword evidence="2" id="KW-1133">Transmembrane helix</keyword>
<evidence type="ECO:0000313" key="3">
    <source>
        <dbReference type="EMBL" id="GAA3955926.1"/>
    </source>
</evidence>
<dbReference type="EMBL" id="BAABBO010000007">
    <property type="protein sequence ID" value="GAA3955926.1"/>
    <property type="molecule type" value="Genomic_DNA"/>
</dbReference>